<feature type="chain" id="PRO_5038601014" description="Staphylokinase" evidence="6">
    <location>
        <begin position="21"/>
        <end position="168"/>
    </location>
</feature>
<dbReference type="Proteomes" id="UP000285567">
    <property type="component" value="Unassembled WGS sequence"/>
</dbReference>
<comment type="function">
    <text evidence="5">Potent plasminogen activator that converts plasminogen into plasmin. It forms a 1:1 complex with plasmin, which in turn activates other plasminogen molecules.</text>
</comment>
<evidence type="ECO:0000313" key="8">
    <source>
        <dbReference type="Proteomes" id="UP000285567"/>
    </source>
</evidence>
<dbReference type="EMBL" id="QXUL01000045">
    <property type="protein sequence ID" value="RIN10052.1"/>
    <property type="molecule type" value="Genomic_DNA"/>
</dbReference>
<gene>
    <name evidence="7" type="ORF">BU097_09360</name>
</gene>
<dbReference type="GO" id="GO:0005576">
    <property type="term" value="C:extracellular region"/>
    <property type="evidence" value="ECO:0007669"/>
    <property type="project" value="InterPro"/>
</dbReference>
<evidence type="ECO:0000256" key="3">
    <source>
        <dbReference type="ARBA" id="ARBA00022729"/>
    </source>
</evidence>
<keyword evidence="4" id="KW-0617">Plasminogen activation</keyword>
<organism evidence="7 8">
    <name type="scientific">Staphylococcus xylosus</name>
    <dbReference type="NCBI Taxonomy" id="1288"/>
    <lineage>
        <taxon>Bacteria</taxon>
        <taxon>Bacillati</taxon>
        <taxon>Bacillota</taxon>
        <taxon>Bacilli</taxon>
        <taxon>Bacillales</taxon>
        <taxon>Staphylococcaceae</taxon>
        <taxon>Staphylococcus</taxon>
    </lineage>
</organism>
<evidence type="ECO:0000256" key="5">
    <source>
        <dbReference type="ARBA" id="ARBA00025335"/>
    </source>
</evidence>
<accession>A0A418IMH9</accession>
<dbReference type="SUPFAM" id="SSF54328">
    <property type="entry name" value="Staphylokinase/streptokinase"/>
    <property type="match status" value="1"/>
</dbReference>
<protein>
    <recommendedName>
        <fullName evidence="2">Staphylokinase</fullName>
    </recommendedName>
</protein>
<dbReference type="AlphaFoldDB" id="A0A418IMH9"/>
<dbReference type="Gene3D" id="3.10.20.130">
    <property type="match status" value="1"/>
</dbReference>
<dbReference type="RefSeq" id="WP_119604034.1">
    <property type="nucleotide sequence ID" value="NZ_CABIWF010000005.1"/>
</dbReference>
<dbReference type="InterPro" id="IPR004093">
    <property type="entry name" value="SAK"/>
</dbReference>
<evidence type="ECO:0000256" key="1">
    <source>
        <dbReference type="ARBA" id="ARBA00008347"/>
    </source>
</evidence>
<reference evidence="7 8" key="1">
    <citation type="journal article" date="2016" name="Front. Microbiol.">
        <title>Comprehensive Phylogenetic Analysis of Bovine Non-aureus Staphylococci Species Based on Whole-Genome Sequencing.</title>
        <authorList>
            <person name="Naushad S."/>
            <person name="Barkema H.W."/>
            <person name="Luby C."/>
            <person name="Condas L.A."/>
            <person name="Nobrega D.B."/>
            <person name="Carson D.A."/>
            <person name="De Buck J."/>
        </authorList>
    </citation>
    <scope>NUCLEOTIDE SEQUENCE [LARGE SCALE GENOMIC DNA]</scope>
    <source>
        <strain evidence="7 8">SNUC 102</strain>
    </source>
</reference>
<name>A0A418IMH9_STAXY</name>
<evidence type="ECO:0000313" key="7">
    <source>
        <dbReference type="EMBL" id="RIN10052.1"/>
    </source>
</evidence>
<comment type="caution">
    <text evidence="7">The sequence shown here is derived from an EMBL/GenBank/DDBJ whole genome shotgun (WGS) entry which is preliminary data.</text>
</comment>
<keyword evidence="7" id="KW-0808">Transferase</keyword>
<sequence length="168" mass="19107">MKNYKKVIVVSLIASSVAFTPVINSEVNASTIDHNLFKVGGDRGDYQEIAGPHLIVRITAHDKQGKNSFEPRYVEFPLKPGKVLTKKDVINYIEWTLDAHDYNKYRVVELDSEAKIQVSYFSKTEKQVVTEYFPVTEKGFIIPDLSEHVHNPGFVIVTDVVVEERNPK</sequence>
<dbReference type="GO" id="GO:0016301">
    <property type="term" value="F:kinase activity"/>
    <property type="evidence" value="ECO:0007669"/>
    <property type="project" value="UniProtKB-KW"/>
</dbReference>
<comment type="similarity">
    <text evidence="1">Belongs to the staphylokinase family.</text>
</comment>
<keyword evidence="8" id="KW-1185">Reference proteome</keyword>
<dbReference type="InterPro" id="IPR036120">
    <property type="entry name" value="SAK/SK_sf"/>
</dbReference>
<feature type="signal peptide" evidence="6">
    <location>
        <begin position="1"/>
        <end position="20"/>
    </location>
</feature>
<keyword evidence="3 6" id="KW-0732">Signal</keyword>
<evidence type="ECO:0000256" key="6">
    <source>
        <dbReference type="SAM" id="SignalP"/>
    </source>
</evidence>
<keyword evidence="7" id="KW-0418">Kinase</keyword>
<dbReference type="Pfam" id="PF02821">
    <property type="entry name" value="Staphylokinase"/>
    <property type="match status" value="1"/>
</dbReference>
<evidence type="ECO:0000256" key="2">
    <source>
        <dbReference type="ARBA" id="ARBA00013865"/>
    </source>
</evidence>
<evidence type="ECO:0000256" key="4">
    <source>
        <dbReference type="ARBA" id="ARBA00023202"/>
    </source>
</evidence>
<dbReference type="OrthoDB" id="2408229at2"/>
<proteinExistence type="inferred from homology"/>